<dbReference type="Pfam" id="PF00202">
    <property type="entry name" value="Aminotran_3"/>
    <property type="match status" value="2"/>
</dbReference>
<evidence type="ECO:0000256" key="3">
    <source>
        <dbReference type="ARBA" id="ARBA00022679"/>
    </source>
</evidence>
<evidence type="ECO:0000313" key="5">
    <source>
        <dbReference type="EMBL" id="KAE8258831.1"/>
    </source>
</evidence>
<dbReference type="InterPro" id="IPR027417">
    <property type="entry name" value="P-loop_NTPase"/>
</dbReference>
<dbReference type="PANTHER" id="PTHR42684">
    <property type="entry name" value="ADENOSYLMETHIONINE-8-AMINO-7-OXONONANOATE AMINOTRANSFERASE"/>
    <property type="match status" value="1"/>
</dbReference>
<dbReference type="Pfam" id="PF13500">
    <property type="entry name" value="AAA_26"/>
    <property type="match status" value="1"/>
</dbReference>
<evidence type="ECO:0000256" key="4">
    <source>
        <dbReference type="SAM" id="MobiDB-lite"/>
    </source>
</evidence>
<dbReference type="SUPFAM" id="SSF52540">
    <property type="entry name" value="P-loop containing nucleoside triphosphate hydrolases"/>
    <property type="match status" value="1"/>
</dbReference>
<dbReference type="InterPro" id="IPR049704">
    <property type="entry name" value="Aminotrans_3_PPA_site"/>
</dbReference>
<proteinExistence type="predicted"/>
<dbReference type="GO" id="GO:0009102">
    <property type="term" value="P:biotin biosynthetic process"/>
    <property type="evidence" value="ECO:0007669"/>
    <property type="project" value="TreeGrafter"/>
</dbReference>
<dbReference type="InterPro" id="IPR015424">
    <property type="entry name" value="PyrdxlP-dep_Trfase"/>
</dbReference>
<name>A0A177TRW6_9BASI</name>
<dbReference type="InterPro" id="IPR015421">
    <property type="entry name" value="PyrdxlP-dep_Trfase_major"/>
</dbReference>
<evidence type="ECO:0000313" key="6">
    <source>
        <dbReference type="Proteomes" id="UP000077521"/>
    </source>
</evidence>
<keyword evidence="6" id="KW-1185">Reference proteome</keyword>
<feature type="region of interest" description="Disordered" evidence="4">
    <location>
        <begin position="240"/>
        <end position="264"/>
    </location>
</feature>
<dbReference type="PANTHER" id="PTHR42684:SF3">
    <property type="entry name" value="ADENOSYLMETHIONINE-8-AMINO-7-OXONONANOATE AMINOTRANSFERASE"/>
    <property type="match status" value="1"/>
</dbReference>
<feature type="region of interest" description="Disordered" evidence="4">
    <location>
        <begin position="477"/>
        <end position="520"/>
    </location>
</feature>
<dbReference type="Gene3D" id="3.40.50.300">
    <property type="entry name" value="P-loop containing nucleotide triphosphate hydrolases"/>
    <property type="match status" value="1"/>
</dbReference>
<feature type="region of interest" description="Disordered" evidence="4">
    <location>
        <begin position="844"/>
        <end position="865"/>
    </location>
</feature>
<dbReference type="PROSITE" id="PS00600">
    <property type="entry name" value="AA_TRANSFER_CLASS_3"/>
    <property type="match status" value="1"/>
</dbReference>
<keyword evidence="3" id="KW-0808">Transferase</keyword>
<comment type="subcellular location">
    <subcellularLocation>
        <location evidence="1">Mitochondrion</location>
    </subcellularLocation>
</comment>
<dbReference type="GO" id="GO:0030170">
    <property type="term" value="F:pyridoxal phosphate binding"/>
    <property type="evidence" value="ECO:0007669"/>
    <property type="project" value="InterPro"/>
</dbReference>
<feature type="compositionally biased region" description="Basic and acidic residues" evidence="4">
    <location>
        <begin position="254"/>
        <end position="264"/>
    </location>
</feature>
<dbReference type="CDD" id="cd03109">
    <property type="entry name" value="DTBS"/>
    <property type="match status" value="1"/>
</dbReference>
<comment type="caution">
    <text evidence="5">The sequence shown here is derived from an EMBL/GenBank/DDBJ whole genome shotgun (WGS) entry which is preliminary data.</text>
</comment>
<dbReference type="SUPFAM" id="SSF53383">
    <property type="entry name" value="PLP-dependent transferases"/>
    <property type="match status" value="1"/>
</dbReference>
<evidence type="ECO:0000256" key="1">
    <source>
        <dbReference type="ARBA" id="ARBA00004173"/>
    </source>
</evidence>
<sequence length="980" mass="105155">MSVPLHLYSHLRIHQVFGANTDVGKTLFTTALCLAETHFSTPGKQVHYLKPVSTGPISASDTAHLNAHVPSLSRAATLVQYPDALSPHLAARKACGDDLHKIPSDHDLRTGISSWISETASLTTETRSKEGQSGDSSVLYLETAGGVHSPAPSGSSQATVLRPFRFPTILIGSPHLGGISATISAYESLVLQGYDVDVILIIAEQQGAEKWGNAEYLAKWTEERVDEGLRFWSIGGPTLGSGSSSSLWGPPPEKGSKSEEEDREAMRHWYQGLVRGNEQPGSSSTTSATQGLSGVLQHLQHRHQARLNNLDSLAQRTRDVCWWPFTQHEQFKSNSDVTVIDSAYGDMFVSYTKPSASQQDGSQTDAVSRQSLISPLLDSSASWWTQCLGHAHPRLALAAARAAARYGHVLFPGAANEPATKLSELLLGRSRSSSPSSRSKLSVAPWASRVFFSDDGSTGTEVAFKMAIASAEARYSTRSGQPSASLPRSSQAQIDSKAMPTAGTTKASRPSSSSFSPAETQFHRAPLQPAVLGLRGSYHGDTIGAMDASEPSVYNARVPWYTGKGAWIGAPVIRFKDGVAAVEADIDVGAEQEWVGIADDLDSPSSSLPSSVAWRREYGSLSDVYNVSHRLGSDPLAGMYRRHLQKLLRQLAEQHAVVGPDGKGSGYRFSALVLEPIILGAGGMRFVDPLFQRVLVDVVREDGEEIFGAWDDFPRISSSGGRKSPGASSRKEGDWSGLPVVFDEVFTGLYRLGHLSPSRSLLGVDPDILVLAKILTGGLVPMSVTLASSSIFDTFTFPGSTKVDALLHGHSYTAHAVGCEVAQETLGILSRMDEGGAWEASRAEWQAGRVQTSPPTNDAAPPNSDDGTSSLIWSFWSASAVDKLSRLERVRSVMTLGCVLVVELVDENGGYASSAATDILRTLRTQPVKNIIGTTTEGDHFRVHARPLGNVLYFMSSLNSPAETLRSTEKALLALLSQNA</sequence>
<dbReference type="AlphaFoldDB" id="A0A177TRW6"/>
<accession>A0A177TRW6</accession>
<feature type="compositionally biased region" description="Polar residues" evidence="4">
    <location>
        <begin position="477"/>
        <end position="494"/>
    </location>
</feature>
<keyword evidence="2" id="KW-0032">Aminotransferase</keyword>
<evidence type="ECO:0000256" key="2">
    <source>
        <dbReference type="ARBA" id="ARBA00022576"/>
    </source>
</evidence>
<organism evidence="5 6">
    <name type="scientific">Tilletia indica</name>
    <dbReference type="NCBI Taxonomy" id="43049"/>
    <lineage>
        <taxon>Eukaryota</taxon>
        <taxon>Fungi</taxon>
        <taxon>Dikarya</taxon>
        <taxon>Basidiomycota</taxon>
        <taxon>Ustilaginomycotina</taxon>
        <taxon>Exobasidiomycetes</taxon>
        <taxon>Tilletiales</taxon>
        <taxon>Tilletiaceae</taxon>
        <taxon>Tilletia</taxon>
    </lineage>
</organism>
<reference evidence="5" key="1">
    <citation type="submission" date="2016-04" db="EMBL/GenBank/DDBJ databases">
        <authorList>
            <person name="Nguyen H.D."/>
            <person name="Samba Siva P."/>
            <person name="Cullis J."/>
            <person name="Levesque C.A."/>
            <person name="Hambleton S."/>
        </authorList>
    </citation>
    <scope>NUCLEOTIDE SEQUENCE</scope>
    <source>
        <strain evidence="5">DAOMC 236416</strain>
    </source>
</reference>
<protein>
    <recommendedName>
        <fullName evidence="7">Dethiobiotin synthase</fullName>
    </recommendedName>
</protein>
<dbReference type="GO" id="GO:0004015">
    <property type="term" value="F:adenosylmethionine-8-amino-7-oxononanoate transaminase activity"/>
    <property type="evidence" value="ECO:0007669"/>
    <property type="project" value="TreeGrafter"/>
</dbReference>
<dbReference type="Gene3D" id="3.40.640.10">
    <property type="entry name" value="Type I PLP-dependent aspartate aminotransferase-like (Major domain)"/>
    <property type="match status" value="1"/>
</dbReference>
<reference evidence="5" key="2">
    <citation type="journal article" date="2019" name="IMA Fungus">
        <title>Genome sequencing and comparison of five Tilletia species to identify candidate genes for the detection of regulated species infecting wheat.</title>
        <authorList>
            <person name="Nguyen H.D.T."/>
            <person name="Sultana T."/>
            <person name="Kesanakurti P."/>
            <person name="Hambleton S."/>
        </authorList>
    </citation>
    <scope>NUCLEOTIDE SEQUENCE</scope>
    <source>
        <strain evidence="5">DAOMC 236416</strain>
    </source>
</reference>
<dbReference type="GO" id="GO:0005739">
    <property type="term" value="C:mitochondrion"/>
    <property type="evidence" value="ECO:0007669"/>
    <property type="project" value="UniProtKB-SubCell"/>
</dbReference>
<dbReference type="InterPro" id="IPR005814">
    <property type="entry name" value="Aminotrans_3"/>
</dbReference>
<dbReference type="GO" id="GO:0004141">
    <property type="term" value="F:dethiobiotin synthase activity"/>
    <property type="evidence" value="ECO:0007669"/>
    <property type="project" value="TreeGrafter"/>
</dbReference>
<gene>
    <name evidence="5" type="ORF">A4X13_0g1407</name>
</gene>
<feature type="compositionally biased region" description="Low complexity" evidence="4">
    <location>
        <begin position="508"/>
        <end position="517"/>
    </location>
</feature>
<dbReference type="EMBL" id="LWDF02000055">
    <property type="protein sequence ID" value="KAE8258831.1"/>
    <property type="molecule type" value="Genomic_DNA"/>
</dbReference>
<dbReference type="Proteomes" id="UP000077521">
    <property type="component" value="Unassembled WGS sequence"/>
</dbReference>
<evidence type="ECO:0008006" key="7">
    <source>
        <dbReference type="Google" id="ProtNLM"/>
    </source>
</evidence>